<organism evidence="9 10">
    <name type="scientific">Caenorhabditis remanei</name>
    <name type="common">Caenorhabditis vulgaris</name>
    <dbReference type="NCBI Taxonomy" id="31234"/>
    <lineage>
        <taxon>Eukaryota</taxon>
        <taxon>Metazoa</taxon>
        <taxon>Ecdysozoa</taxon>
        <taxon>Nematoda</taxon>
        <taxon>Chromadorea</taxon>
        <taxon>Rhabditida</taxon>
        <taxon>Rhabditina</taxon>
        <taxon>Rhabditomorpha</taxon>
        <taxon>Rhabditoidea</taxon>
        <taxon>Rhabditidae</taxon>
        <taxon>Peloderinae</taxon>
        <taxon>Caenorhabditis</taxon>
    </lineage>
</organism>
<evidence type="ECO:0000313" key="10">
    <source>
        <dbReference type="Proteomes" id="UP000483820"/>
    </source>
</evidence>
<keyword evidence="6 7" id="KW-0482">Metalloprotease</keyword>
<evidence type="ECO:0000256" key="2">
    <source>
        <dbReference type="ARBA" id="ARBA00022525"/>
    </source>
</evidence>
<feature type="active site" evidence="6">
    <location>
        <position position="60"/>
    </location>
</feature>
<dbReference type="PANTHER" id="PTHR10127:SF831">
    <property type="entry name" value="ZINC METALLOPROTEINASE NAS-37"/>
    <property type="match status" value="1"/>
</dbReference>
<comment type="cofactor">
    <cofactor evidence="6 7">
        <name>Zn(2+)</name>
        <dbReference type="ChEBI" id="CHEBI:29105"/>
    </cofactor>
    <text evidence="6 7">Binds 1 zinc ion per subunit.</text>
</comment>
<proteinExistence type="predicted"/>
<dbReference type="RefSeq" id="XP_053582067.1">
    <property type="nucleotide sequence ID" value="XM_053733154.1"/>
</dbReference>
<evidence type="ECO:0000313" key="9">
    <source>
        <dbReference type="EMBL" id="KAF1753113.1"/>
    </source>
</evidence>
<evidence type="ECO:0000256" key="7">
    <source>
        <dbReference type="RuleBase" id="RU361183"/>
    </source>
</evidence>
<evidence type="ECO:0000256" key="3">
    <source>
        <dbReference type="ARBA" id="ARBA00023157"/>
    </source>
</evidence>
<feature type="binding site" evidence="6">
    <location>
        <position position="63"/>
    </location>
    <ligand>
        <name>Zn(2+)</name>
        <dbReference type="ChEBI" id="CHEBI:29105"/>
        <note>catalytic</note>
    </ligand>
</feature>
<dbReference type="PRINTS" id="PR00480">
    <property type="entry name" value="ASTACIN"/>
</dbReference>
<dbReference type="InterPro" id="IPR017050">
    <property type="entry name" value="Metallopeptidase_nem"/>
</dbReference>
<dbReference type="PIRSF" id="PIRSF036365">
    <property type="entry name" value="Astacin_nematoda"/>
    <property type="match status" value="1"/>
</dbReference>
<sequence length="331" mass="37776">MKYISARTCIKFKEDITATDRVLFIFRGYCSSTVGKSLGGGVQEVTMSNGCDSTGQAVHEQLHALGITHTQSRYDRDDYLIVKPELFNSADEVNFMKYTDTQTYNNIPYEYGSAMHYTAQTVSEPKQTIYRETMGNRLVTFYDMRSLHESYNCSCPVELNCKNGGVTNPANCSECFCPAGFGGKLCDDVPRGFSKKLVASSNWSDFEITFGFPWLFESEYKRLTLFIEAPKNKTIQVQVTNIEGYTFSSSCIWNGYEVKHMGDPRIMNPLYCCTTQPLWNTTYTSKINPSPVILYNRNGQQKFAMRYRYIDGNVADLPKRNNTYDSFEYPI</sequence>
<keyword evidence="6 7" id="KW-0645">Protease</keyword>
<dbReference type="GO" id="GO:0005576">
    <property type="term" value="C:extracellular region"/>
    <property type="evidence" value="ECO:0007669"/>
    <property type="project" value="UniProtKB-SubCell"/>
</dbReference>
<dbReference type="SMART" id="SM00235">
    <property type="entry name" value="ZnMc"/>
    <property type="match status" value="1"/>
</dbReference>
<feature type="binding site" evidence="6">
    <location>
        <position position="69"/>
    </location>
    <ligand>
        <name>Zn(2+)</name>
        <dbReference type="ChEBI" id="CHEBI:29105"/>
        <note>catalytic</note>
    </ligand>
</feature>
<feature type="domain" description="Peptidase M12A" evidence="8">
    <location>
        <begin position="1"/>
        <end position="154"/>
    </location>
</feature>
<evidence type="ECO:0000256" key="5">
    <source>
        <dbReference type="PIRNR" id="PIRNR036365"/>
    </source>
</evidence>
<protein>
    <recommendedName>
        <fullName evidence="5">Zinc metalloproteinase</fullName>
    </recommendedName>
</protein>
<feature type="binding site" evidence="6">
    <location>
        <position position="59"/>
    </location>
    <ligand>
        <name>Zn(2+)</name>
        <dbReference type="ChEBI" id="CHEBI:29105"/>
        <note>catalytic</note>
    </ligand>
</feature>
<dbReference type="GO" id="GO:0008270">
    <property type="term" value="F:zinc ion binding"/>
    <property type="evidence" value="ECO:0007669"/>
    <property type="project" value="UniProtKB-UniRule"/>
</dbReference>
<dbReference type="Gene3D" id="3.40.390.10">
    <property type="entry name" value="Collagenase (Catalytic Domain)"/>
    <property type="match status" value="1"/>
</dbReference>
<evidence type="ECO:0000256" key="1">
    <source>
        <dbReference type="ARBA" id="ARBA00004613"/>
    </source>
</evidence>
<dbReference type="EMBL" id="WUAV01000005">
    <property type="protein sequence ID" value="KAF1753113.1"/>
    <property type="molecule type" value="Genomic_DNA"/>
</dbReference>
<comment type="subcellular location">
    <subcellularLocation>
        <location evidence="1 5">Secreted</location>
    </subcellularLocation>
</comment>
<dbReference type="GeneID" id="9813194"/>
<dbReference type="InterPro" id="IPR024079">
    <property type="entry name" value="MetalloPept_cat_dom_sf"/>
</dbReference>
<keyword evidence="4" id="KW-0325">Glycoprotein</keyword>
<keyword evidence="6 7" id="KW-0479">Metal-binding</keyword>
<evidence type="ECO:0000256" key="4">
    <source>
        <dbReference type="ARBA" id="ARBA00023180"/>
    </source>
</evidence>
<dbReference type="PANTHER" id="PTHR10127">
    <property type="entry name" value="DISCOIDIN, CUB, EGF, LAMININ , AND ZINC METALLOPROTEASE DOMAIN CONTAINING"/>
    <property type="match status" value="1"/>
</dbReference>
<keyword evidence="2 5" id="KW-0964">Secreted</keyword>
<keyword evidence="3" id="KW-1015">Disulfide bond</keyword>
<dbReference type="GO" id="GO:0006508">
    <property type="term" value="P:proteolysis"/>
    <property type="evidence" value="ECO:0007669"/>
    <property type="project" value="UniProtKB-KW"/>
</dbReference>
<keyword evidence="6 7" id="KW-0378">Hydrolase</keyword>
<reference evidence="9 10" key="1">
    <citation type="submission" date="2019-12" db="EMBL/GenBank/DDBJ databases">
        <title>Chromosome-level assembly of the Caenorhabditis remanei genome.</title>
        <authorList>
            <person name="Teterina A.A."/>
            <person name="Willis J.H."/>
            <person name="Phillips P.C."/>
        </authorList>
    </citation>
    <scope>NUCLEOTIDE SEQUENCE [LARGE SCALE GENOMIC DNA]</scope>
    <source>
        <strain evidence="9 10">PX506</strain>
        <tissue evidence="9">Whole organism</tissue>
    </source>
</reference>
<dbReference type="Pfam" id="PF01400">
    <property type="entry name" value="Astacin"/>
    <property type="match status" value="1"/>
</dbReference>
<dbReference type="Proteomes" id="UP000483820">
    <property type="component" value="Chromosome V"/>
</dbReference>
<evidence type="ECO:0000259" key="8">
    <source>
        <dbReference type="PROSITE" id="PS51864"/>
    </source>
</evidence>
<dbReference type="GO" id="GO:0004222">
    <property type="term" value="F:metalloendopeptidase activity"/>
    <property type="evidence" value="ECO:0007669"/>
    <property type="project" value="UniProtKB-UniRule"/>
</dbReference>
<dbReference type="SUPFAM" id="SSF55486">
    <property type="entry name" value="Metalloproteases ('zincins'), catalytic domain"/>
    <property type="match status" value="1"/>
</dbReference>
<dbReference type="InterPro" id="IPR006026">
    <property type="entry name" value="Peptidase_Metallo"/>
</dbReference>
<accession>A0A6A5GEM4</accession>
<name>A0A6A5GEM4_CAERE</name>
<evidence type="ECO:0000256" key="6">
    <source>
        <dbReference type="PROSITE-ProRule" id="PRU01211"/>
    </source>
</evidence>
<dbReference type="AlphaFoldDB" id="A0A6A5GEM4"/>
<dbReference type="GO" id="GO:0018996">
    <property type="term" value="P:molting cycle, collagen and cuticulin-based cuticle"/>
    <property type="evidence" value="ECO:0007669"/>
    <property type="project" value="InterPro"/>
</dbReference>
<keyword evidence="6 7" id="KW-0862">Zinc</keyword>
<gene>
    <name evidence="9" type="ORF">GCK72_019669</name>
</gene>
<dbReference type="KEGG" id="crq:GCK72_019669"/>
<dbReference type="CTD" id="9813194"/>
<dbReference type="InterPro" id="IPR001506">
    <property type="entry name" value="Peptidase_M12A"/>
</dbReference>
<dbReference type="PROSITE" id="PS51864">
    <property type="entry name" value="ASTACIN"/>
    <property type="match status" value="1"/>
</dbReference>
<comment type="caution">
    <text evidence="9">The sequence shown here is derived from an EMBL/GenBank/DDBJ whole genome shotgun (WGS) entry which is preliminary data.</text>
</comment>
<comment type="caution">
    <text evidence="6">Lacks conserved residue(s) required for the propagation of feature annotation.</text>
</comment>